<organism evidence="10 11">
    <name type="scientific">Caenispirillum bisanense</name>
    <dbReference type="NCBI Taxonomy" id="414052"/>
    <lineage>
        <taxon>Bacteria</taxon>
        <taxon>Pseudomonadati</taxon>
        <taxon>Pseudomonadota</taxon>
        <taxon>Alphaproteobacteria</taxon>
        <taxon>Rhodospirillales</taxon>
        <taxon>Novispirillaceae</taxon>
        <taxon>Caenispirillum</taxon>
    </lineage>
</organism>
<dbReference type="RefSeq" id="WP_097281286.1">
    <property type="nucleotide sequence ID" value="NZ_OCNJ01000013.1"/>
</dbReference>
<dbReference type="PANTHER" id="PTHR38340:SF1">
    <property type="entry name" value="S-LAYER PROTEIN"/>
    <property type="match status" value="1"/>
</dbReference>
<dbReference type="SUPFAM" id="SSF55486">
    <property type="entry name" value="Metalloproteases ('zincins'), catalytic domain"/>
    <property type="match status" value="1"/>
</dbReference>
<accession>A0A286GYI1</accession>
<dbReference type="InterPro" id="IPR050557">
    <property type="entry name" value="RTX_toxin/Mannuronan_C5-epim"/>
</dbReference>
<keyword evidence="7" id="KW-0862">Zinc</keyword>
<dbReference type="Proteomes" id="UP000219621">
    <property type="component" value="Unassembled WGS sequence"/>
</dbReference>
<evidence type="ECO:0000256" key="8">
    <source>
        <dbReference type="SAM" id="MobiDB-lite"/>
    </source>
</evidence>
<feature type="domain" description="Peptidase metallopeptidase" evidence="9">
    <location>
        <begin position="27"/>
        <end position="193"/>
    </location>
</feature>
<feature type="compositionally biased region" description="Low complexity" evidence="8">
    <location>
        <begin position="323"/>
        <end position="345"/>
    </location>
</feature>
<comment type="subcellular location">
    <subcellularLocation>
        <location evidence="1">Secreted</location>
    </subcellularLocation>
</comment>
<keyword evidence="3" id="KW-0964">Secreted</keyword>
<evidence type="ECO:0000256" key="7">
    <source>
        <dbReference type="ARBA" id="ARBA00022833"/>
    </source>
</evidence>
<dbReference type="Gene3D" id="2.150.10.10">
    <property type="entry name" value="Serralysin-like metalloprotease, C-terminal"/>
    <property type="match status" value="5"/>
</dbReference>
<dbReference type="Pfam" id="PF00353">
    <property type="entry name" value="HemolysinCabind"/>
    <property type="match status" value="6"/>
</dbReference>
<feature type="region of interest" description="Disordered" evidence="8">
    <location>
        <begin position="566"/>
        <end position="599"/>
    </location>
</feature>
<feature type="compositionally biased region" description="Gly residues" evidence="8">
    <location>
        <begin position="575"/>
        <end position="587"/>
    </location>
</feature>
<dbReference type="PRINTS" id="PR00313">
    <property type="entry name" value="CABNDNGRPT"/>
</dbReference>
<dbReference type="AlphaFoldDB" id="A0A286GYI1"/>
<reference evidence="10 11" key="1">
    <citation type="submission" date="2017-09" db="EMBL/GenBank/DDBJ databases">
        <authorList>
            <person name="Ehlers B."/>
            <person name="Leendertz F.H."/>
        </authorList>
    </citation>
    <scope>NUCLEOTIDE SEQUENCE [LARGE SCALE GENOMIC DNA]</scope>
    <source>
        <strain evidence="10 11">USBA 140</strain>
    </source>
</reference>
<keyword evidence="4" id="KW-0645">Protease</keyword>
<evidence type="ECO:0000256" key="2">
    <source>
        <dbReference type="ARBA" id="ARBA00009490"/>
    </source>
</evidence>
<dbReference type="InterPro" id="IPR011049">
    <property type="entry name" value="Serralysin-like_metalloprot_C"/>
</dbReference>
<dbReference type="InterPro" id="IPR001343">
    <property type="entry name" value="Hemolysn_Ca-bd"/>
</dbReference>
<evidence type="ECO:0000313" key="11">
    <source>
        <dbReference type="Proteomes" id="UP000219621"/>
    </source>
</evidence>
<evidence type="ECO:0000259" key="9">
    <source>
        <dbReference type="SMART" id="SM00235"/>
    </source>
</evidence>
<dbReference type="GO" id="GO:0005509">
    <property type="term" value="F:calcium ion binding"/>
    <property type="evidence" value="ECO:0007669"/>
    <property type="project" value="InterPro"/>
</dbReference>
<dbReference type="GO" id="GO:0004222">
    <property type="term" value="F:metalloendopeptidase activity"/>
    <property type="evidence" value="ECO:0007669"/>
    <property type="project" value="InterPro"/>
</dbReference>
<dbReference type="CDD" id="cd04277">
    <property type="entry name" value="ZnMc_serralysin_like"/>
    <property type="match status" value="1"/>
</dbReference>
<dbReference type="InterPro" id="IPR006026">
    <property type="entry name" value="Peptidase_Metallo"/>
</dbReference>
<comment type="similarity">
    <text evidence="2">Belongs to the peptidase M10B family.</text>
</comment>
<dbReference type="PANTHER" id="PTHR38340">
    <property type="entry name" value="S-LAYER PROTEIN"/>
    <property type="match status" value="1"/>
</dbReference>
<dbReference type="InterPro" id="IPR024079">
    <property type="entry name" value="MetalloPept_cat_dom_sf"/>
</dbReference>
<dbReference type="GO" id="GO:0008270">
    <property type="term" value="F:zinc ion binding"/>
    <property type="evidence" value="ECO:0007669"/>
    <property type="project" value="InterPro"/>
</dbReference>
<dbReference type="InterPro" id="IPR001818">
    <property type="entry name" value="Pept_M10_metallopeptidase"/>
</dbReference>
<proteinExistence type="inferred from homology"/>
<evidence type="ECO:0000256" key="4">
    <source>
        <dbReference type="ARBA" id="ARBA00022670"/>
    </source>
</evidence>
<evidence type="ECO:0000256" key="6">
    <source>
        <dbReference type="ARBA" id="ARBA00022801"/>
    </source>
</evidence>
<feature type="compositionally biased region" description="Low complexity" evidence="8">
    <location>
        <begin position="588"/>
        <end position="599"/>
    </location>
</feature>
<dbReference type="GO" id="GO:0006508">
    <property type="term" value="P:proteolysis"/>
    <property type="evidence" value="ECO:0007669"/>
    <property type="project" value="UniProtKB-KW"/>
</dbReference>
<evidence type="ECO:0000256" key="3">
    <source>
        <dbReference type="ARBA" id="ARBA00022525"/>
    </source>
</evidence>
<protein>
    <submittedName>
        <fullName evidence="10">Hemolysin-type calcium-binding repeat-containing protein</fullName>
    </submittedName>
</protein>
<dbReference type="GO" id="GO:0005576">
    <property type="term" value="C:extracellular region"/>
    <property type="evidence" value="ECO:0007669"/>
    <property type="project" value="UniProtKB-SubCell"/>
</dbReference>
<keyword evidence="6" id="KW-0378">Hydrolase</keyword>
<dbReference type="InterPro" id="IPR034033">
    <property type="entry name" value="Serralysin-like"/>
</dbReference>
<dbReference type="GO" id="GO:0031012">
    <property type="term" value="C:extracellular matrix"/>
    <property type="evidence" value="ECO:0007669"/>
    <property type="project" value="InterPro"/>
</dbReference>
<feature type="region of interest" description="Disordered" evidence="8">
    <location>
        <begin position="771"/>
        <end position="818"/>
    </location>
</feature>
<dbReference type="SMART" id="SM00235">
    <property type="entry name" value="ZnMc"/>
    <property type="match status" value="1"/>
</dbReference>
<keyword evidence="5" id="KW-0479">Metal-binding</keyword>
<gene>
    <name evidence="10" type="ORF">SAMN05421508_11355</name>
</gene>
<name>A0A286GYI1_9PROT</name>
<feature type="region of interest" description="Disordered" evidence="8">
    <location>
        <begin position="312"/>
        <end position="360"/>
    </location>
</feature>
<evidence type="ECO:0000313" key="10">
    <source>
        <dbReference type="EMBL" id="SOE00597.1"/>
    </source>
</evidence>
<dbReference type="EMBL" id="OCNJ01000013">
    <property type="protein sequence ID" value="SOE00597.1"/>
    <property type="molecule type" value="Genomic_DNA"/>
</dbReference>
<evidence type="ECO:0000256" key="5">
    <source>
        <dbReference type="ARBA" id="ARBA00022723"/>
    </source>
</evidence>
<dbReference type="PROSITE" id="PS00330">
    <property type="entry name" value="HEMOLYSIN_CALCIUM"/>
    <property type="match status" value="10"/>
</dbReference>
<dbReference type="Gene3D" id="3.40.390.10">
    <property type="entry name" value="Collagenase (Catalytic Domain)"/>
    <property type="match status" value="1"/>
</dbReference>
<dbReference type="Pfam" id="PF00413">
    <property type="entry name" value="Peptidase_M10"/>
    <property type="match status" value="1"/>
</dbReference>
<keyword evidence="11" id="KW-1185">Reference proteome</keyword>
<sequence length="1017" mass="100049">MATGTLVGASGSTTIDSLLYGSKWNASALTFGFPTLVGEVTGYTSGPDGDDFHALTVTEMAAVRSALQSWSDVANLTFTEGAAEPADMRIYRYSDIGNLTARTVAFPGATAESGDIQLGAAVAGDFSTGRYPYFTLVHEIGHALGLKHPDQAVNGFPAADPTADGVPLSVMSYRSTIGGPVSSYTIAPGSYPSRPMLNDIAAVQHLYGPNWANNAGDTIYSFDPTAPVVLMTLWDGGGDDTYNFASYATALQVSLEPGGWTALGGQYALLDNSGGTYAAGNIANPYQYQGDARSLIENAVGGSGNDTIVGNVADNRLQGNGGTDSLSGGDGNDTLLGGDGADTLVGGAGDDSLDGGAGDDSLAGDAGGDILLGGIGADTLSGGDGSDSLNGGDGDDSLLGGDGADGLIGGAGADTLDGGAGTDHLVGGDGADVLLGGAADDTLEGGADADSLDGGAGADTLQGGDGDDTLVGGLGDDVFIVGAGDTDIIDDLDMGDRIRATGASFSGAISGGDGTAVAAGAVQVAAGPGDTTVLYLDVDGVAGQADVVVHMKGLFDVSQLKAEGTDLRRVAPTGSSGGSDGGSGGGTTTELVGGSTVQRTPATVGGVAGTTITVTAPPDDQPVVVLLGAASVGSGLTVSLPRGMALSAAGPLEPLPVAGALSVLQSLLGLPASLGAGAATFAEALPAGALVAVTTMAPTASGASSPLGPIAITGGEATEAVVLDGRGLPAGSPVAVNGVEFLAVLGPVTLSGGAGAQRVVGDDAAQTIVLGPGDDTLAGGGGDDYIGSTSGRDMLSGDAGNDTLSGGDEGDRLAGGAGDDVLQGGAGVDAAVFSGPRSAYAMARGADGQVVVVDARGIDGTDRLTDVEVMVFGDGAVVLPTVDATADGFDAALYLRTNPDVAAAVAAGSFSSAEQHFRQFGAAENRSPNALFDAAWYLTRNPDVAAAVQAAEMTSWQHYTTWGAREGRDAGPLFDGDRYLRDNPDVAQAGMDPLGHYLHWGVAEGRGAFQADTSFFS</sequence>
<dbReference type="SUPFAM" id="SSF51120">
    <property type="entry name" value="beta-Roll"/>
    <property type="match status" value="4"/>
</dbReference>
<dbReference type="InterPro" id="IPR018511">
    <property type="entry name" value="Hemolysin-typ_Ca-bd_CS"/>
</dbReference>
<evidence type="ECO:0000256" key="1">
    <source>
        <dbReference type="ARBA" id="ARBA00004613"/>
    </source>
</evidence>